<dbReference type="InterPro" id="IPR052188">
    <property type="entry name" value="Ni-pincer_cofactor_biosynth"/>
</dbReference>
<proteinExistence type="predicted"/>
<gene>
    <name evidence="1" type="ORF">K8W16_08895</name>
</gene>
<sequence>MYPASLAGLRQVLSDAAEGGCFALAYSGGLDSRFLAHAAGLFGLKPLLLHVTGPHVPPEETDFARAWAEKNALPFREAAVDPLSLPLVAAGSRERCYACKKKLFTCLLAETSLPLCDGTNASDTSAYRPGIRAVRELGVLSPLALAGFGKKEIHFFAEATGMEQPLQKARPCLLTRLPYGAKPTGKMLAAIASGEKAARVSLASAGLPEADLRLRLIAPERLELHLIDSDMEKLSAPSREELVRNIHAAMPGYPRPVLSAQASLSGFFDRT</sequence>
<protein>
    <submittedName>
        <fullName evidence="1">tRNA(Ile)-lysidine synthetase</fullName>
    </submittedName>
</protein>
<evidence type="ECO:0000313" key="1">
    <source>
        <dbReference type="EMBL" id="HJD97746.1"/>
    </source>
</evidence>
<dbReference type="InterPro" id="IPR014729">
    <property type="entry name" value="Rossmann-like_a/b/a_fold"/>
</dbReference>
<dbReference type="EMBL" id="DYZA01000179">
    <property type="protein sequence ID" value="HJD97746.1"/>
    <property type="molecule type" value="Genomic_DNA"/>
</dbReference>
<organism evidence="1 2">
    <name type="scientific">Mailhella massiliensis</name>
    <dbReference type="NCBI Taxonomy" id="1903261"/>
    <lineage>
        <taxon>Bacteria</taxon>
        <taxon>Pseudomonadati</taxon>
        <taxon>Thermodesulfobacteriota</taxon>
        <taxon>Desulfovibrionia</taxon>
        <taxon>Desulfovibrionales</taxon>
        <taxon>Desulfovibrionaceae</taxon>
        <taxon>Mailhella</taxon>
    </lineage>
</organism>
<dbReference type="PANTHER" id="PTHR43169:SF2">
    <property type="entry name" value="NAD_GMP SYNTHASE DOMAIN-CONTAINING PROTEIN"/>
    <property type="match status" value="1"/>
</dbReference>
<dbReference type="AlphaFoldDB" id="A0A921DS32"/>
<evidence type="ECO:0000313" key="2">
    <source>
        <dbReference type="Proteomes" id="UP000698963"/>
    </source>
</evidence>
<dbReference type="PANTHER" id="PTHR43169">
    <property type="entry name" value="EXSB FAMILY PROTEIN"/>
    <property type="match status" value="1"/>
</dbReference>
<reference evidence="1" key="2">
    <citation type="submission" date="2021-09" db="EMBL/GenBank/DDBJ databases">
        <authorList>
            <person name="Gilroy R."/>
        </authorList>
    </citation>
    <scope>NUCLEOTIDE SEQUENCE</scope>
    <source>
        <strain evidence="1">ChiGjej2B2-19336</strain>
    </source>
</reference>
<dbReference type="Proteomes" id="UP000698963">
    <property type="component" value="Unassembled WGS sequence"/>
</dbReference>
<dbReference type="Gene3D" id="3.40.50.620">
    <property type="entry name" value="HUPs"/>
    <property type="match status" value="1"/>
</dbReference>
<reference evidence="1" key="1">
    <citation type="journal article" date="2021" name="PeerJ">
        <title>Extensive microbial diversity within the chicken gut microbiome revealed by metagenomics and culture.</title>
        <authorList>
            <person name="Gilroy R."/>
            <person name="Ravi A."/>
            <person name="Getino M."/>
            <person name="Pursley I."/>
            <person name="Horton D.L."/>
            <person name="Alikhan N.F."/>
            <person name="Baker D."/>
            <person name="Gharbi K."/>
            <person name="Hall N."/>
            <person name="Watson M."/>
            <person name="Adriaenssens E.M."/>
            <person name="Foster-Nyarko E."/>
            <person name="Jarju S."/>
            <person name="Secka A."/>
            <person name="Antonio M."/>
            <person name="Oren A."/>
            <person name="Chaudhuri R.R."/>
            <person name="La Ragione R."/>
            <person name="Hildebrand F."/>
            <person name="Pallen M.J."/>
        </authorList>
    </citation>
    <scope>NUCLEOTIDE SEQUENCE</scope>
    <source>
        <strain evidence="1">ChiGjej2B2-19336</strain>
    </source>
</reference>
<name>A0A921DS32_9BACT</name>
<accession>A0A921DS32</accession>
<comment type="caution">
    <text evidence="1">The sequence shown here is derived from an EMBL/GenBank/DDBJ whole genome shotgun (WGS) entry which is preliminary data.</text>
</comment>
<dbReference type="SUPFAM" id="SSF52402">
    <property type="entry name" value="Adenine nucleotide alpha hydrolases-like"/>
    <property type="match status" value="1"/>
</dbReference>
<dbReference type="RefSeq" id="WP_304122791.1">
    <property type="nucleotide sequence ID" value="NZ_DYZA01000179.1"/>
</dbReference>